<evidence type="ECO:0000256" key="6">
    <source>
        <dbReference type="ARBA" id="ARBA00023239"/>
    </source>
</evidence>
<sequence>MSRIEEIMTSSPVIPVIVIDDLADAVPMAKALLSGGLKVLEVTLRTEHGLAAIRKIKQELPEAIVGAGTVISAEDAENSVAAGAEFLVSPGHTDELVDRALALGVPILPGVATPSEAMKMLAKGIRHLKFFPAEAVGGLKVLKAIAGPLPQLRFCPTGGINPEKAIDYLAQNNILCVGGSWMLEKGDIADKNWAAIESKAREAASLAG</sequence>
<dbReference type="InterPro" id="IPR001789">
    <property type="entry name" value="Sig_transdc_resp-reg_receiver"/>
</dbReference>
<dbReference type="NCBIfam" id="TIGR01182">
    <property type="entry name" value="eda"/>
    <property type="match status" value="1"/>
</dbReference>
<comment type="catalytic activity">
    <reaction evidence="1">
        <text>2-dehydro-3-deoxy-6-phospho-D-gluconate = D-glyceraldehyde 3-phosphate + pyruvate</text>
        <dbReference type="Rhea" id="RHEA:17089"/>
        <dbReference type="ChEBI" id="CHEBI:15361"/>
        <dbReference type="ChEBI" id="CHEBI:57569"/>
        <dbReference type="ChEBI" id="CHEBI:59776"/>
        <dbReference type="EC" id="4.1.2.14"/>
    </reaction>
</comment>
<dbReference type="PANTHER" id="PTHR30246">
    <property type="entry name" value="2-KETO-3-DEOXY-6-PHOSPHOGLUCONATE ALDOLASE"/>
    <property type="match status" value="1"/>
</dbReference>
<comment type="caution">
    <text evidence="11">The sequence shown here is derived from an EMBL/GenBank/DDBJ whole genome shotgun (WGS) entry which is preliminary data.</text>
</comment>
<keyword evidence="8" id="KW-0119">Carbohydrate metabolism</keyword>
<evidence type="ECO:0000313" key="11">
    <source>
        <dbReference type="EMBL" id="MBB6520061.1"/>
    </source>
</evidence>
<evidence type="ECO:0000256" key="8">
    <source>
        <dbReference type="ARBA" id="ARBA00023277"/>
    </source>
</evidence>
<keyword evidence="12" id="KW-1185">Reference proteome</keyword>
<dbReference type="PROSITE" id="PS50110">
    <property type="entry name" value="RESPONSE_REGULATORY"/>
    <property type="match status" value="1"/>
</dbReference>
<evidence type="ECO:0000313" key="12">
    <source>
        <dbReference type="Proteomes" id="UP000528457"/>
    </source>
</evidence>
<evidence type="ECO:0000256" key="5">
    <source>
        <dbReference type="ARBA" id="ARBA00013063"/>
    </source>
</evidence>
<dbReference type="CDD" id="cd00452">
    <property type="entry name" value="KDPG_aldolase"/>
    <property type="match status" value="1"/>
</dbReference>
<dbReference type="RefSeq" id="WP_166852363.1">
    <property type="nucleotide sequence ID" value="NZ_JAAONY010000001.1"/>
</dbReference>
<dbReference type="Pfam" id="PF01081">
    <property type="entry name" value="Aldolase"/>
    <property type="match status" value="1"/>
</dbReference>
<dbReference type="AlphaFoldDB" id="A0A7X0JRJ8"/>
<dbReference type="InParanoid" id="A0A7X0JRJ8"/>
<dbReference type="PROSITE" id="PS00160">
    <property type="entry name" value="ALDOLASE_KDPG_KHG_2"/>
    <property type="match status" value="1"/>
</dbReference>
<keyword evidence="7" id="KW-0704">Schiff base</keyword>
<gene>
    <name evidence="11" type="ORF">HNR48_000339</name>
</gene>
<evidence type="ECO:0000256" key="1">
    <source>
        <dbReference type="ARBA" id="ARBA00000654"/>
    </source>
</evidence>
<protein>
    <recommendedName>
        <fullName evidence="5">2-dehydro-3-deoxy-phosphogluconate aldolase</fullName>
        <ecNumber evidence="5">4.1.2.14</ecNumber>
    </recommendedName>
</protein>
<dbReference type="GO" id="GO:0000160">
    <property type="term" value="P:phosphorelay signal transduction system"/>
    <property type="evidence" value="ECO:0007669"/>
    <property type="project" value="InterPro"/>
</dbReference>
<dbReference type="InterPro" id="IPR000887">
    <property type="entry name" value="Aldlse_KDPG_KHG"/>
</dbReference>
<dbReference type="InterPro" id="IPR013785">
    <property type="entry name" value="Aldolase_TIM"/>
</dbReference>
<dbReference type="InterPro" id="IPR031338">
    <property type="entry name" value="KDPG/KHG_AS_2"/>
</dbReference>
<proteinExistence type="inferred from homology"/>
<keyword evidence="6 11" id="KW-0456">Lyase</keyword>
<evidence type="ECO:0000256" key="9">
    <source>
        <dbReference type="PROSITE-ProRule" id="PRU00169"/>
    </source>
</evidence>
<dbReference type="EMBL" id="JACHHT010000001">
    <property type="protein sequence ID" value="MBB6520061.1"/>
    <property type="molecule type" value="Genomic_DNA"/>
</dbReference>
<comment type="subunit">
    <text evidence="4">Homotrimer.</text>
</comment>
<evidence type="ECO:0000256" key="4">
    <source>
        <dbReference type="ARBA" id="ARBA00011233"/>
    </source>
</evidence>
<comment type="similarity">
    <text evidence="3">Belongs to the KHG/KDPG aldolase family.</text>
</comment>
<dbReference type="SUPFAM" id="SSF51569">
    <property type="entry name" value="Aldolase"/>
    <property type="match status" value="1"/>
</dbReference>
<dbReference type="PROSITE" id="PS00159">
    <property type="entry name" value="ALDOLASE_KDPG_KHG_1"/>
    <property type="match status" value="1"/>
</dbReference>
<dbReference type="InterPro" id="IPR031337">
    <property type="entry name" value="KDPG/KHG_AS_1"/>
</dbReference>
<organism evidence="11 12">
    <name type="scientific">Pseudoteredinibacter isoporae</name>
    <dbReference type="NCBI Taxonomy" id="570281"/>
    <lineage>
        <taxon>Bacteria</taxon>
        <taxon>Pseudomonadati</taxon>
        <taxon>Pseudomonadota</taxon>
        <taxon>Gammaproteobacteria</taxon>
        <taxon>Cellvibrionales</taxon>
        <taxon>Cellvibrionaceae</taxon>
        <taxon>Pseudoteredinibacter</taxon>
    </lineage>
</organism>
<evidence type="ECO:0000256" key="3">
    <source>
        <dbReference type="ARBA" id="ARBA00006906"/>
    </source>
</evidence>
<dbReference type="NCBIfam" id="NF004325">
    <property type="entry name" value="PRK05718.1"/>
    <property type="match status" value="1"/>
</dbReference>
<comment type="caution">
    <text evidence="9">Lacks conserved residue(s) required for the propagation of feature annotation.</text>
</comment>
<accession>A0A7X0JRJ8</accession>
<dbReference type="Proteomes" id="UP000528457">
    <property type="component" value="Unassembled WGS sequence"/>
</dbReference>
<dbReference type="PANTHER" id="PTHR30246:SF1">
    <property type="entry name" value="2-DEHYDRO-3-DEOXY-6-PHOSPHOGALACTONATE ALDOLASE-RELATED"/>
    <property type="match status" value="1"/>
</dbReference>
<reference evidence="11 12" key="1">
    <citation type="submission" date="2020-08" db="EMBL/GenBank/DDBJ databases">
        <title>Genomic Encyclopedia of Type Strains, Phase IV (KMG-IV): sequencing the most valuable type-strain genomes for metagenomic binning, comparative biology and taxonomic classification.</title>
        <authorList>
            <person name="Goeker M."/>
        </authorList>
    </citation>
    <scope>NUCLEOTIDE SEQUENCE [LARGE SCALE GENOMIC DNA]</scope>
    <source>
        <strain evidence="11 12">DSM 22368</strain>
    </source>
</reference>
<dbReference type="GO" id="GO:0008675">
    <property type="term" value="F:2-dehydro-3-deoxy-phosphogluconate aldolase activity"/>
    <property type="evidence" value="ECO:0007669"/>
    <property type="project" value="UniProtKB-EC"/>
</dbReference>
<dbReference type="EC" id="4.1.2.14" evidence="5"/>
<comment type="pathway">
    <text evidence="2">Carbohydrate acid metabolism; 2-dehydro-3-deoxy-D-gluconate degradation; D-glyceraldehyde 3-phosphate and pyruvate from 2-dehydro-3-deoxy-D-gluconate: step 2/2.</text>
</comment>
<evidence type="ECO:0000256" key="2">
    <source>
        <dbReference type="ARBA" id="ARBA00004736"/>
    </source>
</evidence>
<dbReference type="Gene3D" id="3.20.20.70">
    <property type="entry name" value="Aldolase class I"/>
    <property type="match status" value="1"/>
</dbReference>
<name>A0A7X0JRJ8_9GAMM</name>
<evidence type="ECO:0000259" key="10">
    <source>
        <dbReference type="PROSITE" id="PS50110"/>
    </source>
</evidence>
<evidence type="ECO:0000256" key="7">
    <source>
        <dbReference type="ARBA" id="ARBA00023270"/>
    </source>
</evidence>
<feature type="domain" description="Response regulatory" evidence="10">
    <location>
        <begin position="1"/>
        <end position="104"/>
    </location>
</feature>